<dbReference type="RefSeq" id="WP_066890371.1">
    <property type="nucleotide sequence ID" value="NZ_JYIJ01000019.1"/>
</dbReference>
<evidence type="ECO:0000313" key="6">
    <source>
        <dbReference type="Proteomes" id="UP000070188"/>
    </source>
</evidence>
<dbReference type="SUPFAM" id="SSF55729">
    <property type="entry name" value="Acyl-CoA N-acyltransferases (Nat)"/>
    <property type="match status" value="1"/>
</dbReference>
<dbReference type="PROSITE" id="PS51186">
    <property type="entry name" value="GNAT"/>
    <property type="match status" value="1"/>
</dbReference>
<evidence type="ECO:0000259" key="3">
    <source>
        <dbReference type="PROSITE" id="PS51186"/>
    </source>
</evidence>
<keyword evidence="1 5" id="KW-0808">Transferase</keyword>
<sequence>MERFRIRLERGGDQAAIRAVHTAAFGREAESALVDALRASDAWLPGLSLVAEAAGEIIGHVLLTRATAGGEPLLALAPLAVRPDRRRQGVGSALVRTALDKAEAAGERIVVVLGDPRYYGRFGFEPASRHGLRSPWEVPDEVYQARPLAGYAGHQRGMVTYPVAFAAVS</sequence>
<dbReference type="PANTHER" id="PTHR43877:SF1">
    <property type="entry name" value="ACETYLTRANSFERASE"/>
    <property type="match status" value="1"/>
</dbReference>
<proteinExistence type="predicted"/>
<feature type="domain" description="N-acetyltransferase" evidence="3">
    <location>
        <begin position="4"/>
        <end position="149"/>
    </location>
</feature>
<dbReference type="OrthoDB" id="9797178at2"/>
<reference evidence="4 7" key="1">
    <citation type="submission" date="2015-02" db="EMBL/GenBank/DDBJ databases">
        <title>Physiological reanalysis, assessment of diazotrophy, and genome sequences of multiple isolates of Streptomyces thermoautotrophicus.</title>
        <authorList>
            <person name="MacKellar D.C."/>
            <person name="Lieber L."/>
            <person name="Norman J."/>
            <person name="Bolger A."/>
            <person name="Tobin C."/>
            <person name="Murray J.W."/>
            <person name="Prell J."/>
        </authorList>
    </citation>
    <scope>NUCLEOTIDE SEQUENCE [LARGE SCALE GENOMIC DNA]</scope>
    <source>
        <strain evidence="4 7">UBT1</strain>
    </source>
</reference>
<reference evidence="5" key="3">
    <citation type="submission" date="2015-04" db="EMBL/GenBank/DDBJ databases">
        <title>Physiological reanalysis, assessment of diazotrophy, and genome sequences of multiple isolates of Streptomyces thermoautotrophicus.</title>
        <authorList>
            <person name="MacKellar D.C."/>
            <person name="Lieber L."/>
            <person name="Norman J."/>
            <person name="Bolger A."/>
            <person name="Tobin C."/>
            <person name="Murray J.W."/>
            <person name="Woodward J."/>
            <person name="Friesen M."/>
            <person name="Prell J."/>
        </authorList>
    </citation>
    <scope>NUCLEOTIDE SEQUENCE [LARGE SCALE GENOMIC DNA]</scope>
    <source>
        <strain evidence="5">H1</strain>
    </source>
</reference>
<evidence type="ECO:0000256" key="1">
    <source>
        <dbReference type="ARBA" id="ARBA00022679"/>
    </source>
</evidence>
<evidence type="ECO:0000313" key="4">
    <source>
        <dbReference type="EMBL" id="KWW98036.1"/>
    </source>
</evidence>
<dbReference type="InterPro" id="IPR050832">
    <property type="entry name" value="Bact_Acetyltransf"/>
</dbReference>
<dbReference type="PANTHER" id="PTHR43877">
    <property type="entry name" value="AMINOALKYLPHOSPHONATE N-ACETYLTRANSFERASE-RELATED-RELATED"/>
    <property type="match status" value="1"/>
</dbReference>
<keyword evidence="2" id="KW-0012">Acyltransferase</keyword>
<dbReference type="EMBL" id="LAXD01000001">
    <property type="protein sequence ID" value="KWX03018.1"/>
    <property type="molecule type" value="Genomic_DNA"/>
</dbReference>
<dbReference type="PATRIC" id="fig|1469144.10.peg.4361"/>
<dbReference type="STRING" id="1469144.LI90_4068"/>
<dbReference type="CDD" id="cd04301">
    <property type="entry name" value="NAT_SF"/>
    <property type="match status" value="1"/>
</dbReference>
<dbReference type="InterPro" id="IPR016181">
    <property type="entry name" value="Acyl_CoA_acyltransferase"/>
</dbReference>
<dbReference type="Pfam" id="PF00583">
    <property type="entry name" value="Acetyltransf_1"/>
    <property type="match status" value="1"/>
</dbReference>
<dbReference type="Proteomes" id="UP000070659">
    <property type="component" value="Unassembled WGS sequence"/>
</dbReference>
<dbReference type="GO" id="GO:0016747">
    <property type="term" value="F:acyltransferase activity, transferring groups other than amino-acyl groups"/>
    <property type="evidence" value="ECO:0007669"/>
    <property type="project" value="InterPro"/>
</dbReference>
<reference evidence="6" key="2">
    <citation type="submission" date="2015-04" db="EMBL/GenBank/DDBJ databases">
        <title>Physiological reanalysis, assessment of diazotrophy, and genome sequences of multiple isolates of Streptomyces thermoautotrophicus.</title>
        <authorList>
            <person name="MacKellar D.C."/>
            <person name="Lieber L."/>
            <person name="Norman J."/>
            <person name="Bolger A."/>
            <person name="Tobin C."/>
            <person name="Murray J.W."/>
            <person name="Chang R."/>
            <person name="Ford T."/>
            <person name="Nguyen P.Q."/>
            <person name="Woodward J."/>
            <person name="Permingeat H."/>
            <person name="Joshi N.S."/>
            <person name="Silver P.A."/>
            <person name="Usadel B."/>
            <person name="Rutherford A.W."/>
            <person name="Friesen M."/>
            <person name="Prell J."/>
        </authorList>
    </citation>
    <scope>NUCLEOTIDE SEQUENCE [LARGE SCALE GENOMIC DNA]</scope>
    <source>
        <strain evidence="6">H1</strain>
    </source>
</reference>
<dbReference type="EMBL" id="JYIJ01000019">
    <property type="protein sequence ID" value="KWW98036.1"/>
    <property type="molecule type" value="Genomic_DNA"/>
</dbReference>
<dbReference type="Proteomes" id="UP000070188">
    <property type="component" value="Unassembled WGS sequence"/>
</dbReference>
<accession>A0A132MYP3</accession>
<comment type="caution">
    <text evidence="5">The sequence shown here is derived from an EMBL/GenBank/DDBJ whole genome shotgun (WGS) entry which is preliminary data.</text>
</comment>
<evidence type="ECO:0000313" key="7">
    <source>
        <dbReference type="Proteomes" id="UP000070659"/>
    </source>
</evidence>
<protein>
    <submittedName>
        <fullName evidence="5">GCN5-related N-acetyltransferase</fullName>
    </submittedName>
</protein>
<gene>
    <name evidence="5" type="ORF">LI90_4068</name>
    <name evidence="4" type="ORF">TH66_22230</name>
</gene>
<dbReference type="Gene3D" id="3.40.630.30">
    <property type="match status" value="1"/>
</dbReference>
<organism evidence="5 6">
    <name type="scientific">Carbonactinospora thermoautotrophica</name>
    <dbReference type="NCBI Taxonomy" id="1469144"/>
    <lineage>
        <taxon>Bacteria</taxon>
        <taxon>Bacillati</taxon>
        <taxon>Actinomycetota</taxon>
        <taxon>Actinomycetes</taxon>
        <taxon>Kitasatosporales</taxon>
        <taxon>Carbonactinosporaceae</taxon>
        <taxon>Carbonactinospora</taxon>
    </lineage>
</organism>
<dbReference type="AlphaFoldDB" id="A0A132MYP3"/>
<evidence type="ECO:0000256" key="2">
    <source>
        <dbReference type="ARBA" id="ARBA00023315"/>
    </source>
</evidence>
<keyword evidence="6" id="KW-1185">Reference proteome</keyword>
<name>A0A132MYP3_9ACTN</name>
<evidence type="ECO:0000313" key="5">
    <source>
        <dbReference type="EMBL" id="KWX03018.1"/>
    </source>
</evidence>
<dbReference type="InterPro" id="IPR000182">
    <property type="entry name" value="GNAT_dom"/>
</dbReference>